<feature type="compositionally biased region" description="Polar residues" evidence="2">
    <location>
        <begin position="236"/>
        <end position="252"/>
    </location>
</feature>
<feature type="region of interest" description="Disordered" evidence="2">
    <location>
        <begin position="171"/>
        <end position="205"/>
    </location>
</feature>
<sequence length="342" mass="36179">MSSWTHFSSLVSDSWEQAKAKAEEYGERLAHEAAEVAEVAKVRAAEAKERAKEAYEDIRADLSREKDADASAGEITAVNLEAHGVSQELRTLAASLTQRTFLDFPLAELEGEAKRAWRLTPWQETHTLLITKVEPSLEECRFALCPRRIPESRFWRIYFTLAAPLLPDRLSTTQQSARPSLPPGGSTGGLPPKQAAAQPDAAAADVAFGGSHRRAGSEVESQSSFQLVSAASVHSLSTGLETSPTSNSQSNSDGKEVDFDTEIEGDGGGGGLKPDMELEQYLTSALASDSPGAVGVGGSESCAGSDSGGSGSEVDLSTFAQLGLNVDDDSESADDSEVSDRA</sequence>
<proteinExistence type="predicted"/>
<reference evidence="4" key="1">
    <citation type="submission" date="2021-01" db="EMBL/GenBank/DDBJ databases">
        <authorList>
            <person name="Corre E."/>
            <person name="Pelletier E."/>
            <person name="Niang G."/>
            <person name="Scheremetjew M."/>
            <person name="Finn R."/>
            <person name="Kale V."/>
            <person name="Holt S."/>
            <person name="Cochrane G."/>
            <person name="Meng A."/>
            <person name="Brown T."/>
            <person name="Cohen L."/>
        </authorList>
    </citation>
    <scope>NUCLEOTIDE SEQUENCE</scope>
    <source>
        <strain evidence="4">RCC927</strain>
    </source>
</reference>
<dbReference type="Pfam" id="PF03909">
    <property type="entry name" value="BSD"/>
    <property type="match status" value="1"/>
</dbReference>
<accession>A0A7S3C200</accession>
<feature type="region of interest" description="Disordered" evidence="2">
    <location>
        <begin position="236"/>
        <end position="342"/>
    </location>
</feature>
<dbReference type="AlphaFoldDB" id="A0A7S3C200"/>
<name>A0A7S3C200_9VIRI</name>
<dbReference type="PANTHER" id="PTHR31923">
    <property type="entry name" value="BSD DOMAIN-CONTAINING PROTEIN"/>
    <property type="match status" value="1"/>
</dbReference>
<feature type="compositionally biased region" description="Low complexity" evidence="2">
    <location>
        <begin position="189"/>
        <end position="205"/>
    </location>
</feature>
<keyword evidence="1" id="KW-0175">Coiled coil</keyword>
<gene>
    <name evidence="4" type="ORF">PSIN1315_LOCUS13390</name>
</gene>
<evidence type="ECO:0000313" key="4">
    <source>
        <dbReference type="EMBL" id="CAE0151730.1"/>
    </source>
</evidence>
<dbReference type="InterPro" id="IPR035925">
    <property type="entry name" value="BSD_dom_sf"/>
</dbReference>
<evidence type="ECO:0000256" key="1">
    <source>
        <dbReference type="SAM" id="Coils"/>
    </source>
</evidence>
<feature type="coiled-coil region" evidence="1">
    <location>
        <begin position="37"/>
        <end position="68"/>
    </location>
</feature>
<feature type="compositionally biased region" description="Acidic residues" evidence="2">
    <location>
        <begin position="326"/>
        <end position="342"/>
    </location>
</feature>
<dbReference type="SUPFAM" id="SSF140383">
    <property type="entry name" value="BSD domain-like"/>
    <property type="match status" value="1"/>
</dbReference>
<dbReference type="InterPro" id="IPR005607">
    <property type="entry name" value="BSD_dom"/>
</dbReference>
<dbReference type="EMBL" id="HBHY01020926">
    <property type="protein sequence ID" value="CAE0151730.1"/>
    <property type="molecule type" value="Transcribed_RNA"/>
</dbReference>
<dbReference type="PANTHER" id="PTHR31923:SF1">
    <property type="entry name" value="BSD DOMAIN-CONTAINING PROTEIN"/>
    <property type="match status" value="1"/>
</dbReference>
<feature type="domain" description="BSD" evidence="3">
    <location>
        <begin position="130"/>
        <end position="166"/>
    </location>
</feature>
<evidence type="ECO:0000256" key="2">
    <source>
        <dbReference type="SAM" id="MobiDB-lite"/>
    </source>
</evidence>
<dbReference type="PROSITE" id="PS50858">
    <property type="entry name" value="BSD"/>
    <property type="match status" value="1"/>
</dbReference>
<dbReference type="Gene3D" id="1.10.3970.10">
    <property type="entry name" value="BSD domain"/>
    <property type="match status" value="1"/>
</dbReference>
<protein>
    <recommendedName>
        <fullName evidence="3">BSD domain-containing protein</fullName>
    </recommendedName>
</protein>
<evidence type="ECO:0000259" key="3">
    <source>
        <dbReference type="PROSITE" id="PS50858"/>
    </source>
</evidence>
<organism evidence="4">
    <name type="scientific">Prasinoderma singulare</name>
    <dbReference type="NCBI Taxonomy" id="676789"/>
    <lineage>
        <taxon>Eukaryota</taxon>
        <taxon>Viridiplantae</taxon>
        <taxon>Prasinodermophyta</taxon>
        <taxon>Prasinodermophyceae</taxon>
        <taxon>Prasinodermales</taxon>
        <taxon>Prasinodermaceae</taxon>
        <taxon>Prasinoderma</taxon>
    </lineage>
</organism>